<protein>
    <submittedName>
        <fullName evidence="2">Uncharacterized protein</fullName>
    </submittedName>
</protein>
<dbReference type="EMBL" id="ML770677">
    <property type="protein sequence ID" value="KAE9383144.1"/>
    <property type="molecule type" value="Genomic_DNA"/>
</dbReference>
<evidence type="ECO:0000313" key="2">
    <source>
        <dbReference type="EMBL" id="KAE9383144.1"/>
    </source>
</evidence>
<accession>A0A6A4GCD4</accession>
<feature type="region of interest" description="Disordered" evidence="1">
    <location>
        <begin position="1"/>
        <end position="29"/>
    </location>
</feature>
<dbReference type="AlphaFoldDB" id="A0A6A4GCD4"/>
<dbReference type="EMBL" id="ML769532">
    <property type="protein sequence ID" value="KAE9395388.1"/>
    <property type="molecule type" value="Genomic_DNA"/>
</dbReference>
<proteinExistence type="predicted"/>
<sequence length="65" mass="6912">MPRKLPRFGGKQRRTGVQNQKDSLIGLVSPTRPATTGSFMRAICSPDMASIPSGLVLIASGDARN</sequence>
<organism evidence="2 4">
    <name type="scientific">Gymnopus androsaceus JB14</name>
    <dbReference type="NCBI Taxonomy" id="1447944"/>
    <lineage>
        <taxon>Eukaryota</taxon>
        <taxon>Fungi</taxon>
        <taxon>Dikarya</taxon>
        <taxon>Basidiomycota</taxon>
        <taxon>Agaricomycotina</taxon>
        <taxon>Agaricomycetes</taxon>
        <taxon>Agaricomycetidae</taxon>
        <taxon>Agaricales</taxon>
        <taxon>Marasmiineae</taxon>
        <taxon>Omphalotaceae</taxon>
        <taxon>Gymnopus</taxon>
    </lineage>
</organism>
<reference evidence="2" key="1">
    <citation type="journal article" date="2019" name="Environ. Microbiol.">
        <title>Fungal ecological strategies reflected in gene transcription - a case study of two litter decomposers.</title>
        <authorList>
            <person name="Barbi F."/>
            <person name="Kohler A."/>
            <person name="Barry K."/>
            <person name="Baskaran P."/>
            <person name="Daum C."/>
            <person name="Fauchery L."/>
            <person name="Ihrmark K."/>
            <person name="Kuo A."/>
            <person name="LaButti K."/>
            <person name="Lipzen A."/>
            <person name="Morin E."/>
            <person name="Grigoriev I.V."/>
            <person name="Henrissat B."/>
            <person name="Lindahl B."/>
            <person name="Martin F."/>
        </authorList>
    </citation>
    <scope>NUCLEOTIDE SEQUENCE</scope>
    <source>
        <strain evidence="2">JB14</strain>
    </source>
</reference>
<evidence type="ECO:0000313" key="4">
    <source>
        <dbReference type="Proteomes" id="UP000799118"/>
    </source>
</evidence>
<feature type="compositionally biased region" description="Basic residues" evidence="1">
    <location>
        <begin position="1"/>
        <end position="14"/>
    </location>
</feature>
<evidence type="ECO:0000256" key="1">
    <source>
        <dbReference type="SAM" id="MobiDB-lite"/>
    </source>
</evidence>
<evidence type="ECO:0000313" key="3">
    <source>
        <dbReference type="EMBL" id="KAE9395388.1"/>
    </source>
</evidence>
<keyword evidence="4" id="KW-1185">Reference proteome</keyword>
<dbReference type="Proteomes" id="UP000799118">
    <property type="component" value="Unassembled WGS sequence"/>
</dbReference>
<gene>
    <name evidence="3" type="ORF">BT96DRAFT_922853</name>
    <name evidence="2" type="ORF">BT96DRAFT_929990</name>
</gene>
<name>A0A6A4GCD4_9AGAR</name>